<dbReference type="Gene3D" id="3.40.640.10">
    <property type="entry name" value="Type I PLP-dependent aspartate aminotransferase-like (Major domain)"/>
    <property type="match status" value="1"/>
</dbReference>
<comment type="cofactor">
    <cofactor evidence="1">
        <name>pyridoxal 5'-phosphate</name>
        <dbReference type="ChEBI" id="CHEBI:597326"/>
    </cofactor>
</comment>
<dbReference type="InterPro" id="IPR049943">
    <property type="entry name" value="Ser_HO-MeTrfase-like"/>
</dbReference>
<dbReference type="Gene3D" id="3.90.1150.10">
    <property type="entry name" value="Aspartate Aminotransferase, domain 1"/>
    <property type="match status" value="1"/>
</dbReference>
<dbReference type="GO" id="GO:0019264">
    <property type="term" value="P:glycine biosynthetic process from serine"/>
    <property type="evidence" value="ECO:0007669"/>
    <property type="project" value="TreeGrafter"/>
</dbReference>
<evidence type="ECO:0000256" key="2">
    <source>
        <dbReference type="ARBA" id="ARBA00022898"/>
    </source>
</evidence>
<dbReference type="PANTHER" id="PTHR11680">
    <property type="entry name" value="SERINE HYDROXYMETHYLTRANSFERASE"/>
    <property type="match status" value="1"/>
</dbReference>
<dbReference type="GO" id="GO:0004372">
    <property type="term" value="F:glycine hydroxymethyltransferase activity"/>
    <property type="evidence" value="ECO:0007669"/>
    <property type="project" value="TreeGrafter"/>
</dbReference>
<organism evidence="4 5">
    <name type="scientific">Candidatus Anaerobiospirillum merdipullorum</name>
    <dbReference type="NCBI Taxonomy" id="2838450"/>
    <lineage>
        <taxon>Bacteria</taxon>
        <taxon>Pseudomonadati</taxon>
        <taxon>Pseudomonadota</taxon>
        <taxon>Gammaproteobacteria</taxon>
        <taxon>Aeromonadales</taxon>
        <taxon>Succinivibrionaceae</taxon>
        <taxon>Anaerobiospirillum</taxon>
    </lineage>
</organism>
<keyword evidence="2" id="KW-0663">Pyridoxal phosphate</keyword>
<protein>
    <recommendedName>
        <fullName evidence="3">Serine hydroxymethyltransferase-like domain-containing protein</fullName>
    </recommendedName>
</protein>
<evidence type="ECO:0000313" key="5">
    <source>
        <dbReference type="Proteomes" id="UP000824150"/>
    </source>
</evidence>
<comment type="caution">
    <text evidence="4">The sequence shown here is derived from an EMBL/GenBank/DDBJ whole genome shotgun (WGS) entry which is preliminary data.</text>
</comment>
<dbReference type="InterPro" id="IPR015422">
    <property type="entry name" value="PyrdxlP-dep_Trfase_small"/>
</dbReference>
<dbReference type="InterPro" id="IPR039429">
    <property type="entry name" value="SHMT-like_dom"/>
</dbReference>
<evidence type="ECO:0000256" key="1">
    <source>
        <dbReference type="ARBA" id="ARBA00001933"/>
    </source>
</evidence>
<name>A0A9E2NU85_9GAMM</name>
<evidence type="ECO:0000259" key="3">
    <source>
        <dbReference type="Pfam" id="PF00464"/>
    </source>
</evidence>
<dbReference type="Proteomes" id="UP000824150">
    <property type="component" value="Unassembled WGS sequence"/>
</dbReference>
<dbReference type="PANTHER" id="PTHR11680:SF35">
    <property type="entry name" value="SERINE HYDROXYMETHYLTRANSFERASE 1"/>
    <property type="match status" value="1"/>
</dbReference>
<evidence type="ECO:0000313" key="4">
    <source>
        <dbReference type="EMBL" id="MBU3827164.1"/>
    </source>
</evidence>
<dbReference type="GO" id="GO:0005829">
    <property type="term" value="C:cytosol"/>
    <property type="evidence" value="ECO:0007669"/>
    <property type="project" value="TreeGrafter"/>
</dbReference>
<dbReference type="GO" id="GO:0046653">
    <property type="term" value="P:tetrahydrofolate metabolic process"/>
    <property type="evidence" value="ECO:0007669"/>
    <property type="project" value="TreeGrafter"/>
</dbReference>
<dbReference type="GO" id="GO:0030170">
    <property type="term" value="F:pyridoxal phosphate binding"/>
    <property type="evidence" value="ECO:0007669"/>
    <property type="project" value="TreeGrafter"/>
</dbReference>
<proteinExistence type="predicted"/>
<dbReference type="InterPro" id="IPR015424">
    <property type="entry name" value="PyrdxlP-dep_Trfase"/>
</dbReference>
<reference evidence="4" key="2">
    <citation type="submission" date="2021-04" db="EMBL/GenBank/DDBJ databases">
        <authorList>
            <person name="Gilroy R."/>
        </authorList>
    </citation>
    <scope>NUCLEOTIDE SEQUENCE</scope>
    <source>
        <strain evidence="4">687</strain>
    </source>
</reference>
<reference evidence="4" key="1">
    <citation type="journal article" date="2021" name="PeerJ">
        <title>Extensive microbial diversity within the chicken gut microbiome revealed by metagenomics and culture.</title>
        <authorList>
            <person name="Gilroy R."/>
            <person name="Ravi A."/>
            <person name="Getino M."/>
            <person name="Pursley I."/>
            <person name="Horton D.L."/>
            <person name="Alikhan N.F."/>
            <person name="Baker D."/>
            <person name="Gharbi K."/>
            <person name="Hall N."/>
            <person name="Watson M."/>
            <person name="Adriaenssens E.M."/>
            <person name="Foster-Nyarko E."/>
            <person name="Jarju S."/>
            <person name="Secka A."/>
            <person name="Antonio M."/>
            <person name="Oren A."/>
            <person name="Chaudhuri R.R."/>
            <person name="La Ragione R."/>
            <person name="Hildebrand F."/>
            <person name="Pallen M.J."/>
        </authorList>
    </citation>
    <scope>NUCLEOTIDE SEQUENCE</scope>
    <source>
        <strain evidence="4">687</strain>
    </source>
</reference>
<dbReference type="EMBL" id="JAHLFG010000071">
    <property type="protein sequence ID" value="MBU3827164.1"/>
    <property type="molecule type" value="Genomic_DNA"/>
</dbReference>
<dbReference type="Pfam" id="PF00464">
    <property type="entry name" value="SHMT"/>
    <property type="match status" value="1"/>
</dbReference>
<feature type="domain" description="Serine hydroxymethyltransferase-like" evidence="3">
    <location>
        <begin position="10"/>
        <end position="368"/>
    </location>
</feature>
<sequence>MNPLNVIRGFDPDLYSYFEKELEHQRLSLSFIPDENSTSPLCAAIMGSVLVNTSKVSGYRLDAGLESLTAKRICDLFKADHANLRTISIEAASRCVFQSLTKRGDIVMSLDLRKKEHCNSESLAYRFVNFSIDPKTQRLDMDAIEKQAKACMPQMIIVSPINYPLEIDYARFAHIAKECHALLWCDISQIAGLIAGGALPSPVPHADVVTFSCHGSLQGPQASVILCRENIANAIDRSVYIGGHTGLQTAQLAALEARIGEMAEPIYAEYAKAVVNNAKALGEGLKQGGLNFMCQGSDSHLILVDSKDCALSSARGAQEMLADAGVNVRICSIETADPEVKFDAIRFSTLAPTTRGATAAQMREVGGHIAQFLRNPNNDNLKVLRDKITRITVGLPTFFEYWLSPIVRDNLTKMSFMSSDSTQIADSIHPTRLQTLTRKFKERKNNN</sequence>
<gene>
    <name evidence="4" type="ORF">IAA31_06720</name>
</gene>
<dbReference type="InterPro" id="IPR015421">
    <property type="entry name" value="PyrdxlP-dep_Trfase_major"/>
</dbReference>
<dbReference type="AlphaFoldDB" id="A0A9E2NU85"/>
<accession>A0A9E2NU85</accession>
<dbReference type="SUPFAM" id="SSF53383">
    <property type="entry name" value="PLP-dependent transferases"/>
    <property type="match status" value="1"/>
</dbReference>